<feature type="domain" description="SGNH hydrolase-type esterase" evidence="2">
    <location>
        <begin position="149"/>
        <end position="320"/>
    </location>
</feature>
<comment type="caution">
    <text evidence="4">The sequence shown here is derived from an EMBL/GenBank/DDBJ whole genome shotgun (WGS) entry which is preliminary data.</text>
</comment>
<protein>
    <submittedName>
        <fullName evidence="4">Electron transporter RnfD</fullName>
    </submittedName>
</protein>
<gene>
    <name evidence="4" type="ORF">BTO14_01845</name>
</gene>
<dbReference type="PROSITE" id="PS51257">
    <property type="entry name" value="PROKAR_LIPOPROTEIN"/>
    <property type="match status" value="1"/>
</dbReference>
<reference evidence="4 5" key="1">
    <citation type="submission" date="2016-12" db="EMBL/GenBank/DDBJ databases">
        <title>Trade-off between light-utilization and light-protection in marine flavobacteria.</title>
        <authorList>
            <person name="Kumagai Y."/>
            <person name="Yoshizawa S."/>
            <person name="Kogure K."/>
            <person name="Iwasaki W."/>
        </authorList>
    </citation>
    <scope>NUCLEOTIDE SEQUENCE [LARGE SCALE GENOMIC DNA]</scope>
    <source>
        <strain evidence="4 5">KCTC 12100</strain>
    </source>
</reference>
<dbReference type="Proteomes" id="UP000247345">
    <property type="component" value="Unassembled WGS sequence"/>
</dbReference>
<dbReference type="CDD" id="cd01831">
    <property type="entry name" value="Endoglucanase_E_like"/>
    <property type="match status" value="1"/>
</dbReference>
<feature type="chain" id="PRO_5015195480" evidence="1">
    <location>
        <begin position="21"/>
        <end position="359"/>
    </location>
</feature>
<dbReference type="InterPro" id="IPR036514">
    <property type="entry name" value="SGNH_hydro_sf"/>
</dbReference>
<dbReference type="RefSeq" id="WP_105049323.1">
    <property type="nucleotide sequence ID" value="NZ_CP150661.1"/>
</dbReference>
<proteinExistence type="predicted"/>
<organism evidence="4 5">
    <name type="scientific">Polaribacter butkevichii</name>
    <dbReference type="NCBI Taxonomy" id="218490"/>
    <lineage>
        <taxon>Bacteria</taxon>
        <taxon>Pseudomonadati</taxon>
        <taxon>Bacteroidota</taxon>
        <taxon>Flavobacteriia</taxon>
        <taxon>Flavobacteriales</taxon>
        <taxon>Flavobacteriaceae</taxon>
    </lineage>
</organism>
<dbReference type="Pfam" id="PF13472">
    <property type="entry name" value="Lipase_GDSL_2"/>
    <property type="match status" value="1"/>
</dbReference>
<keyword evidence="1" id="KW-0732">Signal</keyword>
<dbReference type="PANTHER" id="PTHR37834">
    <property type="entry name" value="GDSL-LIKE LIPASE/ACYLHYDROLASE DOMAIN PROTEIN (AFU_ORTHOLOGUE AFUA_2G00620)"/>
    <property type="match status" value="1"/>
</dbReference>
<dbReference type="Pfam" id="PF17996">
    <property type="entry name" value="CE2_N"/>
    <property type="match status" value="1"/>
</dbReference>
<dbReference type="SUPFAM" id="SSF52266">
    <property type="entry name" value="SGNH hydrolase"/>
    <property type="match status" value="1"/>
</dbReference>
<accession>A0A2P6CFH7</accession>
<sequence>MRRILLLIVLSLVFACSSKKETLINYTNSQIEYSGRIDSSKTKAAELYWSGTSIKFNFEGESISALLKNEKGDNYYNIIIDNDSLFILRPDTIKRYYKLASKLPKGKHTLEIFKRTEWNRGKTSFYGFKLEGNSKVLKKPISKKRKIEFYGNSITAGYAVEDLSGKDSPDSTYTNNYLSYAAITARHFDAKYQCICKSGIGITVSWFPLIMPEMYDRLIPKDPNSKWNFSLYTPDVVVINLLQNDSWLVNMPENDEFKARFGTKPPNEKYIINAYQQFVSKIRKHYPRANIICTLGSMDASKKGSKWIKYIRKAVDHLNDTAIYTHVMPYKKSVGHPSIEEQELMAKSLINFIKENIDW</sequence>
<dbReference type="InterPro" id="IPR040794">
    <property type="entry name" value="CE2_N"/>
</dbReference>
<dbReference type="Gene3D" id="3.40.50.1110">
    <property type="entry name" value="SGNH hydrolase"/>
    <property type="match status" value="1"/>
</dbReference>
<dbReference type="Gene3D" id="2.60.120.260">
    <property type="entry name" value="Galactose-binding domain-like"/>
    <property type="match status" value="1"/>
</dbReference>
<evidence type="ECO:0000256" key="1">
    <source>
        <dbReference type="SAM" id="SignalP"/>
    </source>
</evidence>
<evidence type="ECO:0000313" key="5">
    <source>
        <dbReference type="Proteomes" id="UP000247345"/>
    </source>
</evidence>
<dbReference type="GO" id="GO:0052689">
    <property type="term" value="F:carboxylic ester hydrolase activity"/>
    <property type="evidence" value="ECO:0007669"/>
    <property type="project" value="InterPro"/>
</dbReference>
<dbReference type="EMBL" id="MSCK01000001">
    <property type="protein sequence ID" value="PQJ73661.1"/>
    <property type="molecule type" value="Genomic_DNA"/>
</dbReference>
<name>A0A2P6CFH7_9FLAO</name>
<dbReference type="InterPro" id="IPR052762">
    <property type="entry name" value="PCW_deacetylase/CE"/>
</dbReference>
<evidence type="ECO:0000259" key="2">
    <source>
        <dbReference type="Pfam" id="PF13472"/>
    </source>
</evidence>
<keyword evidence="5" id="KW-1185">Reference proteome</keyword>
<dbReference type="InterPro" id="IPR037461">
    <property type="entry name" value="CtCE2-like_dom"/>
</dbReference>
<dbReference type="InterPro" id="IPR013830">
    <property type="entry name" value="SGNH_hydro"/>
</dbReference>
<evidence type="ECO:0000259" key="3">
    <source>
        <dbReference type="Pfam" id="PF17996"/>
    </source>
</evidence>
<evidence type="ECO:0000313" key="4">
    <source>
        <dbReference type="EMBL" id="PQJ73661.1"/>
    </source>
</evidence>
<feature type="domain" description="Carbohydrate esterase 2 N-terminal" evidence="3">
    <location>
        <begin position="33"/>
        <end position="140"/>
    </location>
</feature>
<dbReference type="AlphaFoldDB" id="A0A2P6CFH7"/>
<feature type="signal peptide" evidence="1">
    <location>
        <begin position="1"/>
        <end position="20"/>
    </location>
</feature>
<dbReference type="PANTHER" id="PTHR37834:SF2">
    <property type="entry name" value="ESTERASE, SGNH HYDROLASE-TYPE"/>
    <property type="match status" value="1"/>
</dbReference>
<dbReference type="OrthoDB" id="9801375at2"/>